<dbReference type="GO" id="GO:0000785">
    <property type="term" value="C:chromatin"/>
    <property type="evidence" value="ECO:0007669"/>
    <property type="project" value="TreeGrafter"/>
</dbReference>
<dbReference type="PROSITE" id="PS51044">
    <property type="entry name" value="ZF_SP_RING"/>
    <property type="match status" value="1"/>
</dbReference>
<feature type="region of interest" description="Disordered" evidence="5">
    <location>
        <begin position="103"/>
        <end position="156"/>
    </location>
</feature>
<dbReference type="PANTHER" id="PTHR10782:SF4">
    <property type="entry name" value="TONALLI, ISOFORM E"/>
    <property type="match status" value="1"/>
</dbReference>
<dbReference type="InterPro" id="IPR004181">
    <property type="entry name" value="Znf_MIZ"/>
</dbReference>
<dbReference type="AlphaFoldDB" id="A0AAN7UAM2"/>
<dbReference type="EMBL" id="JAVFKY010000001">
    <property type="protein sequence ID" value="KAK5584065.1"/>
    <property type="molecule type" value="Genomic_DNA"/>
</dbReference>
<proteinExistence type="predicted"/>
<dbReference type="Gene3D" id="3.30.40.10">
    <property type="entry name" value="Zinc/RING finger domain, C3HC4 (zinc finger)"/>
    <property type="match status" value="1"/>
</dbReference>
<dbReference type="GO" id="GO:0016925">
    <property type="term" value="P:protein sumoylation"/>
    <property type="evidence" value="ECO:0007669"/>
    <property type="project" value="TreeGrafter"/>
</dbReference>
<feature type="domain" description="SP-RING-type" evidence="6">
    <location>
        <begin position="174"/>
        <end position="255"/>
    </location>
</feature>
<evidence type="ECO:0000256" key="4">
    <source>
        <dbReference type="PROSITE-ProRule" id="PRU00452"/>
    </source>
</evidence>
<dbReference type="GO" id="GO:0061665">
    <property type="term" value="F:SUMO ligase activity"/>
    <property type="evidence" value="ECO:0007669"/>
    <property type="project" value="TreeGrafter"/>
</dbReference>
<evidence type="ECO:0000313" key="8">
    <source>
        <dbReference type="Proteomes" id="UP001344447"/>
    </source>
</evidence>
<evidence type="ECO:0000313" key="7">
    <source>
        <dbReference type="EMBL" id="KAK5584065.1"/>
    </source>
</evidence>
<dbReference type="SUPFAM" id="SSF57850">
    <property type="entry name" value="RING/U-box"/>
    <property type="match status" value="1"/>
</dbReference>
<dbReference type="Proteomes" id="UP001344447">
    <property type="component" value="Unassembled WGS sequence"/>
</dbReference>
<evidence type="ECO:0000256" key="2">
    <source>
        <dbReference type="ARBA" id="ARBA00022771"/>
    </source>
</evidence>
<reference evidence="7 8" key="1">
    <citation type="submission" date="2023-11" db="EMBL/GenBank/DDBJ databases">
        <title>Dfirmibasis_genome.</title>
        <authorList>
            <person name="Edelbroek B."/>
            <person name="Kjellin J."/>
            <person name="Jerlstrom-Hultqvist J."/>
            <person name="Soderbom F."/>
        </authorList>
    </citation>
    <scope>NUCLEOTIDE SEQUENCE [LARGE SCALE GENOMIC DNA]</scope>
    <source>
        <strain evidence="7 8">TNS-C-14</strain>
    </source>
</reference>
<gene>
    <name evidence="7" type="ORF">RB653_005672</name>
</gene>
<name>A0AAN7UAM2_9MYCE</name>
<evidence type="ECO:0000256" key="3">
    <source>
        <dbReference type="ARBA" id="ARBA00022833"/>
    </source>
</evidence>
<organism evidence="7 8">
    <name type="scientific">Dictyostelium firmibasis</name>
    <dbReference type="NCBI Taxonomy" id="79012"/>
    <lineage>
        <taxon>Eukaryota</taxon>
        <taxon>Amoebozoa</taxon>
        <taxon>Evosea</taxon>
        <taxon>Eumycetozoa</taxon>
        <taxon>Dictyostelia</taxon>
        <taxon>Dictyosteliales</taxon>
        <taxon>Dictyosteliaceae</taxon>
        <taxon>Dictyostelium</taxon>
    </lineage>
</organism>
<evidence type="ECO:0000259" key="6">
    <source>
        <dbReference type="PROSITE" id="PS51044"/>
    </source>
</evidence>
<sequence>MSSLTIENFYNQNEEEQRSYIRFLRNSEQFKNVFDRIRWTSKQRYNARRILKINEEYYNRRGMGSDYDSDDSTFDGDPYAGVERYTYDPSDGEWEEEILAEFESDSDENENNDHGHEEPQEPGGPEGENVTDNDPIYSESEDHVPTGDTDSDAEFDDEQSVAAMSDYDYEYDFDYDFDNFDETFMSPRCPLSNEIMKIPVKSSFCRHYQCFDLINYLTVSFLFEQWRCPVCNITALPSSLLINIKFEEFLNKQSGTQTGQIMDN</sequence>
<dbReference type="CDD" id="cd16650">
    <property type="entry name" value="SP-RING_PIAS-like"/>
    <property type="match status" value="1"/>
</dbReference>
<accession>A0AAN7UAM2</accession>
<keyword evidence="1" id="KW-0479">Metal-binding</keyword>
<evidence type="ECO:0000256" key="1">
    <source>
        <dbReference type="ARBA" id="ARBA00022723"/>
    </source>
</evidence>
<feature type="region of interest" description="Disordered" evidence="5">
    <location>
        <begin position="61"/>
        <end position="91"/>
    </location>
</feature>
<keyword evidence="3" id="KW-0862">Zinc</keyword>
<dbReference type="GO" id="GO:0008270">
    <property type="term" value="F:zinc ion binding"/>
    <property type="evidence" value="ECO:0007669"/>
    <property type="project" value="UniProtKB-KW"/>
</dbReference>
<dbReference type="PANTHER" id="PTHR10782">
    <property type="entry name" value="ZINC FINGER MIZ DOMAIN-CONTAINING PROTEIN"/>
    <property type="match status" value="1"/>
</dbReference>
<keyword evidence="8" id="KW-1185">Reference proteome</keyword>
<dbReference type="InterPro" id="IPR013083">
    <property type="entry name" value="Znf_RING/FYVE/PHD"/>
</dbReference>
<protein>
    <recommendedName>
        <fullName evidence="6">SP-RING-type domain-containing protein</fullName>
    </recommendedName>
</protein>
<dbReference type="Pfam" id="PF02891">
    <property type="entry name" value="zf-MIZ"/>
    <property type="match status" value="1"/>
</dbReference>
<comment type="caution">
    <text evidence="7">The sequence shown here is derived from an EMBL/GenBank/DDBJ whole genome shotgun (WGS) entry which is preliminary data.</text>
</comment>
<evidence type="ECO:0000256" key="5">
    <source>
        <dbReference type="SAM" id="MobiDB-lite"/>
    </source>
</evidence>
<keyword evidence="2 4" id="KW-0863">Zinc-finger</keyword>